<keyword evidence="14" id="KW-0804">Transcription</keyword>
<keyword evidence="6" id="KW-0479">Metal-binding</keyword>
<keyword evidence="13" id="KW-0010">Activator</keyword>
<dbReference type="InterPro" id="IPR016181">
    <property type="entry name" value="Acyl_CoA_acyltransferase"/>
</dbReference>
<comment type="subcellular location">
    <subcellularLocation>
        <location evidence="2">Mitochondrion</location>
    </subcellularLocation>
    <subcellularLocation>
        <location evidence="1 20">Nucleus</location>
    </subcellularLocation>
</comment>
<evidence type="ECO:0000256" key="17">
    <source>
        <dbReference type="ARBA" id="ARBA00051681"/>
    </source>
</evidence>
<evidence type="ECO:0000256" key="4">
    <source>
        <dbReference type="ARBA" id="ARBA00022553"/>
    </source>
</evidence>
<dbReference type="GeneID" id="114327965"/>
<keyword evidence="10" id="KW-0007">Acetylation</keyword>
<dbReference type="InterPro" id="IPR040706">
    <property type="entry name" value="Zf-MYST"/>
</dbReference>
<dbReference type="Gene3D" id="1.10.10.10">
    <property type="entry name" value="Winged helix-like DNA-binding domain superfamily/Winged helix DNA-binding domain"/>
    <property type="match status" value="1"/>
</dbReference>
<dbReference type="InParanoid" id="A0A6P7FCD8"/>
<dbReference type="InterPro" id="IPR002717">
    <property type="entry name" value="HAT_MYST-type"/>
</dbReference>
<evidence type="ECO:0000313" key="23">
    <source>
        <dbReference type="EnsemblMetazoa" id="XP_028132492.1"/>
    </source>
</evidence>
<evidence type="ECO:0000256" key="12">
    <source>
        <dbReference type="ARBA" id="ARBA00023128"/>
    </source>
</evidence>
<dbReference type="InterPro" id="IPR036388">
    <property type="entry name" value="WH-like_DNA-bd_sf"/>
</dbReference>
<evidence type="ECO:0000256" key="21">
    <source>
        <dbReference type="SAM" id="MobiDB-lite"/>
    </source>
</evidence>
<dbReference type="Pfam" id="PF01853">
    <property type="entry name" value="MOZ_SAS"/>
    <property type="match status" value="1"/>
</dbReference>
<dbReference type="GO" id="GO:0040029">
    <property type="term" value="P:epigenetic regulation of gene expression"/>
    <property type="evidence" value="ECO:0007669"/>
    <property type="project" value="UniProtKB-ARBA"/>
</dbReference>
<comment type="similarity">
    <text evidence="3 20">Belongs to the MYST (SAS/MOZ) family.</text>
</comment>
<dbReference type="Gene3D" id="3.30.60.60">
    <property type="entry name" value="N-acetyl transferase-like"/>
    <property type="match status" value="1"/>
</dbReference>
<evidence type="ECO:0000256" key="2">
    <source>
        <dbReference type="ARBA" id="ARBA00004173"/>
    </source>
</evidence>
<dbReference type="FunFam" id="1.10.10.10:FF:000022">
    <property type="entry name" value="Histone acetyltransferase"/>
    <property type="match status" value="1"/>
</dbReference>
<dbReference type="PROSITE" id="PS51726">
    <property type="entry name" value="MYST_HAT"/>
    <property type="match status" value="1"/>
</dbReference>
<keyword evidence="11" id="KW-0805">Transcription regulation</keyword>
<evidence type="ECO:0000256" key="16">
    <source>
        <dbReference type="ARBA" id="ARBA00047787"/>
    </source>
</evidence>
<dbReference type="Gene3D" id="2.30.30.140">
    <property type="match status" value="1"/>
</dbReference>
<feature type="compositionally biased region" description="Basic and acidic residues" evidence="21">
    <location>
        <begin position="1"/>
        <end position="22"/>
    </location>
</feature>
<sequence>MADFKRQDFNEEIMPKKSDNENKPNIQDEDSESAEEQPLDVGEHYLVRRSDDTWHPAEIIQSRFNELERQYEYYVHYEGYNRRLDEWVPRGRIMSSRFNMTESGQKGMLDMKVLRDRPLINDLLSDNSDRKITRNQKRRHDEINHIQKTYAEMDPTTAALEKEHEQITKVKYIDKIQIGRFEIDTWYFSPFPEEYGRQSKLWICEYCLKYMRLEKSYRYHMSECTQRQPVGKEIYRKGTLSVYEVDGKDHKVYCQNLCLLAKLFLDHKTLYFDVEPFLFYILCEVDKQGAHIVGYFSKEKESPDGNNVACILTLPPYQRQGYGKLLIAFSYELSRLEGTVGSPEQPLSDLGKLSYRSYWSWVLLEVLRGFRGTISIKDLSQMTSISQTDIISTLQSMNMIKYWKGHHVICVTPKLVEEHIKSSQYKRPRLCVDSTALRWTPRRHVNSKLGKK</sequence>
<dbReference type="EC" id="2.3.1.48" evidence="20"/>
<evidence type="ECO:0000256" key="13">
    <source>
        <dbReference type="ARBA" id="ARBA00023159"/>
    </source>
</evidence>
<dbReference type="GO" id="GO:0044545">
    <property type="term" value="C:NSL complex"/>
    <property type="evidence" value="ECO:0007669"/>
    <property type="project" value="UniProtKB-ARBA"/>
</dbReference>
<keyword evidence="24" id="KW-1185">Reference proteome</keyword>
<dbReference type="InterPro" id="IPR016197">
    <property type="entry name" value="Chromo-like_dom_sf"/>
</dbReference>
<dbReference type="SMART" id="SM00298">
    <property type="entry name" value="CHROMO"/>
    <property type="match status" value="1"/>
</dbReference>
<dbReference type="FunFam" id="3.40.630.30:FF:000002">
    <property type="entry name" value="Histone acetyltransferase"/>
    <property type="match status" value="1"/>
</dbReference>
<dbReference type="GO" id="GO:0005705">
    <property type="term" value="C:polytene chromosome interband"/>
    <property type="evidence" value="ECO:0007669"/>
    <property type="project" value="UniProtKB-ARBA"/>
</dbReference>
<dbReference type="GO" id="GO:0045595">
    <property type="term" value="P:regulation of cell differentiation"/>
    <property type="evidence" value="ECO:0007669"/>
    <property type="project" value="UniProtKB-ARBA"/>
</dbReference>
<dbReference type="EnsemblMetazoa" id="XM_028276691.2">
    <property type="protein sequence ID" value="XP_028132492.1"/>
    <property type="gene ID" value="LOC114327965"/>
</dbReference>
<dbReference type="CTD" id="31518"/>
<dbReference type="FunFam" id="2.30.30.140:FF:000039">
    <property type="entry name" value="Histone acetyltransferase"/>
    <property type="match status" value="1"/>
</dbReference>
<dbReference type="InterPro" id="IPR025995">
    <property type="entry name" value="Tudor-knot"/>
</dbReference>
<reference evidence="23" key="2">
    <citation type="submission" date="2025-05" db="UniProtKB">
        <authorList>
            <consortium name="EnsemblMetazoa"/>
        </authorList>
    </citation>
    <scope>IDENTIFICATION</scope>
</reference>
<evidence type="ECO:0000256" key="9">
    <source>
        <dbReference type="ARBA" id="ARBA00022853"/>
    </source>
</evidence>
<dbReference type="AlphaFoldDB" id="A0A6P7FCD8"/>
<protein>
    <recommendedName>
        <fullName evidence="20">Histone acetyltransferase</fullName>
        <ecNumber evidence="20">2.3.1.48</ecNumber>
    </recommendedName>
</protein>
<dbReference type="OrthoDB" id="787137at2759"/>
<dbReference type="GO" id="GO:0005634">
    <property type="term" value="C:nucleus"/>
    <property type="evidence" value="ECO:0007669"/>
    <property type="project" value="UniProtKB-SubCell"/>
</dbReference>
<keyword evidence="7" id="KW-0863">Zinc-finger</keyword>
<dbReference type="RefSeq" id="XP_028132492.1">
    <property type="nucleotide sequence ID" value="XM_028276691.1"/>
</dbReference>
<dbReference type="GO" id="GO:0030097">
    <property type="term" value="P:hemopoiesis"/>
    <property type="evidence" value="ECO:0007669"/>
    <property type="project" value="UniProtKB-ARBA"/>
</dbReference>
<keyword evidence="8" id="KW-0862">Zinc</keyword>
<dbReference type="Proteomes" id="UP001652700">
    <property type="component" value="Unplaced"/>
</dbReference>
<dbReference type="InterPro" id="IPR000953">
    <property type="entry name" value="Chromo/chromo_shadow_dom"/>
</dbReference>
<keyword evidence="15 20" id="KW-0539">Nucleus</keyword>
<evidence type="ECO:0000256" key="20">
    <source>
        <dbReference type="RuleBase" id="RU361211"/>
    </source>
</evidence>
<proteinExistence type="inferred from homology"/>
<dbReference type="GO" id="GO:0140861">
    <property type="term" value="P:DNA repair-dependent chromatin remodeling"/>
    <property type="evidence" value="ECO:0007669"/>
    <property type="project" value="UniProtKB-ARBA"/>
</dbReference>
<feature type="domain" description="MYST-type HAT" evidence="22">
    <location>
        <begin position="168"/>
        <end position="441"/>
    </location>
</feature>
<evidence type="ECO:0000256" key="5">
    <source>
        <dbReference type="ARBA" id="ARBA00022679"/>
    </source>
</evidence>
<comment type="subunit">
    <text evidence="18">Component of a multisubunit histone acetyltransferase complex (MSL) at least composed of the MOF/KAT8, MSL1/hampin, MSL2L1 and MSL3L1. Component of the NSL complex at least composed of MOF/KAT8, KANSL1, KANSL2, KANSL3, MCRS1, PHF20, OGT1/OGT, WDR5 and HCFC1. Component of some MLL1/MLL complex, at least composed of the core components KMT2A/MLL1, ASH2L, HCFC1, WDR5 and RBBP5, as well as the facultative components BACC1, CHD8, E2F6, HSP70, INO80C, KANSL1, LAS1L, MAX, MCRS1, MGA, MOF/KAT8, PELP1, PHF20, PRP31, RING2, RUVB1/TIP49A, RUVB2/TIP49B, SENP3, TAF1, TAF4, TAF6, TAF7, TAF9 and TEX10. Interacts with the chromodomain of MORF4L1/MRG15. Interacts with ATM (via its Tudor-knot domain); possibly regulating the activity of ATM. Interacts with NELFD.</text>
</comment>
<evidence type="ECO:0000256" key="8">
    <source>
        <dbReference type="ARBA" id="ARBA00022833"/>
    </source>
</evidence>
<dbReference type="PANTHER" id="PTHR10615:SF82">
    <property type="entry name" value="HISTONE ACETYLTRANSFERASE KAT8"/>
    <property type="match status" value="1"/>
</dbReference>
<dbReference type="SUPFAM" id="SSF55729">
    <property type="entry name" value="Acyl-CoA N-acyltransferases (Nat)"/>
    <property type="match status" value="1"/>
</dbReference>
<dbReference type="GO" id="GO:0008270">
    <property type="term" value="F:zinc ion binding"/>
    <property type="evidence" value="ECO:0007669"/>
    <property type="project" value="UniProtKB-KW"/>
</dbReference>
<name>A0A6P7FCD8_DIAVI</name>
<reference evidence="25" key="1">
    <citation type="submission" date="2025-04" db="UniProtKB">
        <authorList>
            <consortium name="RefSeq"/>
        </authorList>
    </citation>
    <scope>IDENTIFICATION</scope>
    <source>
        <tissue evidence="25">Whole insect</tissue>
    </source>
</reference>
<evidence type="ECO:0000256" key="7">
    <source>
        <dbReference type="ARBA" id="ARBA00022771"/>
    </source>
</evidence>
<dbReference type="FunFam" id="3.30.60.60:FF:000001">
    <property type="entry name" value="Histone acetyltransferase"/>
    <property type="match status" value="1"/>
</dbReference>
<dbReference type="GO" id="GO:0072487">
    <property type="term" value="C:MSL complex"/>
    <property type="evidence" value="ECO:0007669"/>
    <property type="project" value="UniProtKB-ARBA"/>
</dbReference>
<dbReference type="GO" id="GO:0035267">
    <property type="term" value="C:NuA4 histone acetyltransferase complex"/>
    <property type="evidence" value="ECO:0007669"/>
    <property type="project" value="TreeGrafter"/>
</dbReference>
<evidence type="ECO:0000256" key="15">
    <source>
        <dbReference type="ARBA" id="ARBA00023242"/>
    </source>
</evidence>
<evidence type="ECO:0000256" key="14">
    <source>
        <dbReference type="ARBA" id="ARBA00023163"/>
    </source>
</evidence>
<evidence type="ECO:0000259" key="22">
    <source>
        <dbReference type="PROSITE" id="PS51726"/>
    </source>
</evidence>
<dbReference type="Gene3D" id="3.40.630.30">
    <property type="match status" value="1"/>
</dbReference>
<evidence type="ECO:0000313" key="24">
    <source>
        <dbReference type="Proteomes" id="UP001652700"/>
    </source>
</evidence>
<comment type="catalytic activity">
    <reaction evidence="20">
        <text>L-lysyl-[protein] + acetyl-CoA = N(6)-acetyl-L-lysyl-[protein] + CoA + H(+)</text>
        <dbReference type="Rhea" id="RHEA:45948"/>
        <dbReference type="Rhea" id="RHEA-COMP:9752"/>
        <dbReference type="Rhea" id="RHEA-COMP:10731"/>
        <dbReference type="ChEBI" id="CHEBI:15378"/>
        <dbReference type="ChEBI" id="CHEBI:29969"/>
        <dbReference type="ChEBI" id="CHEBI:57287"/>
        <dbReference type="ChEBI" id="CHEBI:57288"/>
        <dbReference type="ChEBI" id="CHEBI:61930"/>
        <dbReference type="EC" id="2.3.1.48"/>
    </reaction>
</comment>
<evidence type="ECO:0000313" key="25">
    <source>
        <dbReference type="RefSeq" id="XP_028132492.1"/>
    </source>
</evidence>
<dbReference type="Pfam" id="PF11717">
    <property type="entry name" value="Tudor-knot"/>
    <property type="match status" value="1"/>
</dbReference>
<comment type="catalytic activity">
    <reaction evidence="17">
        <text>propanoyl-CoA + L-lysyl-[protein] = N(6)-propanoyl-L-lysyl-[protein] + CoA + H(+)</text>
        <dbReference type="Rhea" id="RHEA:54020"/>
        <dbReference type="Rhea" id="RHEA-COMP:9752"/>
        <dbReference type="Rhea" id="RHEA-COMP:13758"/>
        <dbReference type="ChEBI" id="CHEBI:15378"/>
        <dbReference type="ChEBI" id="CHEBI:29969"/>
        <dbReference type="ChEBI" id="CHEBI:57287"/>
        <dbReference type="ChEBI" id="CHEBI:57392"/>
        <dbReference type="ChEBI" id="CHEBI:138019"/>
    </reaction>
    <physiologicalReaction direction="left-to-right" evidence="17">
        <dbReference type="Rhea" id="RHEA:54021"/>
    </physiologicalReaction>
</comment>
<evidence type="ECO:0000256" key="10">
    <source>
        <dbReference type="ARBA" id="ARBA00022990"/>
    </source>
</evidence>
<dbReference type="Pfam" id="PF17772">
    <property type="entry name" value="zf-MYST"/>
    <property type="match status" value="1"/>
</dbReference>
<evidence type="ECO:0000256" key="19">
    <source>
        <dbReference type="PIRSR" id="PIRSR602717-51"/>
    </source>
</evidence>
<dbReference type="PANTHER" id="PTHR10615">
    <property type="entry name" value="HISTONE ACETYLTRANSFERASE"/>
    <property type="match status" value="1"/>
</dbReference>
<keyword evidence="9" id="KW-0156">Chromatin regulator</keyword>
<evidence type="ECO:0000256" key="18">
    <source>
        <dbReference type="ARBA" id="ARBA00062668"/>
    </source>
</evidence>
<accession>A0A6P7FCD8</accession>
<evidence type="ECO:0000256" key="11">
    <source>
        <dbReference type="ARBA" id="ARBA00023015"/>
    </source>
</evidence>
<keyword evidence="12" id="KW-0496">Mitochondrion</keyword>
<dbReference type="KEGG" id="dvv:114327965"/>
<dbReference type="GO" id="GO:0005739">
    <property type="term" value="C:mitochondrion"/>
    <property type="evidence" value="ECO:0007669"/>
    <property type="project" value="UniProtKB-SubCell"/>
</dbReference>
<comment type="catalytic activity">
    <reaction evidence="16">
        <text>L-lysyl-[protein] + acetyl-CoA = N(6)-acetyl-L-lysyl-[protein] + CoA + H(+)</text>
        <dbReference type="Rhea" id="RHEA:45948"/>
        <dbReference type="Rhea" id="RHEA-COMP:9752"/>
        <dbReference type="Rhea" id="RHEA-COMP:10731"/>
        <dbReference type="ChEBI" id="CHEBI:15378"/>
        <dbReference type="ChEBI" id="CHEBI:29969"/>
        <dbReference type="ChEBI" id="CHEBI:57287"/>
        <dbReference type="ChEBI" id="CHEBI:57288"/>
        <dbReference type="ChEBI" id="CHEBI:61930"/>
    </reaction>
    <physiologicalReaction direction="left-to-right" evidence="16">
        <dbReference type="Rhea" id="RHEA:45949"/>
    </physiologicalReaction>
</comment>
<dbReference type="GO" id="GO:0051241">
    <property type="term" value="P:negative regulation of multicellular organismal process"/>
    <property type="evidence" value="ECO:0007669"/>
    <property type="project" value="UniProtKB-ARBA"/>
</dbReference>
<dbReference type="GO" id="GO:0046972">
    <property type="term" value="F:histone H4K16 acetyltransferase activity"/>
    <property type="evidence" value="ECO:0007669"/>
    <property type="project" value="UniProtKB-ARBA"/>
</dbReference>
<feature type="compositionally biased region" description="Acidic residues" evidence="21">
    <location>
        <begin position="27"/>
        <end position="38"/>
    </location>
</feature>
<dbReference type="GO" id="GO:1903108">
    <property type="term" value="P:regulation of mitochondrial transcription"/>
    <property type="evidence" value="ECO:0007669"/>
    <property type="project" value="UniProtKB-ARBA"/>
</dbReference>
<evidence type="ECO:0000256" key="3">
    <source>
        <dbReference type="ARBA" id="ARBA00010107"/>
    </source>
</evidence>
<dbReference type="GO" id="GO:0022008">
    <property type="term" value="P:neurogenesis"/>
    <property type="evidence" value="ECO:0007669"/>
    <property type="project" value="UniProtKB-ARBA"/>
</dbReference>
<dbReference type="FunCoup" id="A0A6P7FCD8">
    <property type="interactions" value="1496"/>
</dbReference>
<feature type="region of interest" description="Disordered" evidence="21">
    <location>
        <begin position="1"/>
        <end position="40"/>
    </location>
</feature>
<keyword evidence="5" id="KW-0808">Transferase</keyword>
<organism evidence="25">
    <name type="scientific">Diabrotica virgifera virgifera</name>
    <name type="common">western corn rootworm</name>
    <dbReference type="NCBI Taxonomy" id="50390"/>
    <lineage>
        <taxon>Eukaryota</taxon>
        <taxon>Metazoa</taxon>
        <taxon>Ecdysozoa</taxon>
        <taxon>Arthropoda</taxon>
        <taxon>Hexapoda</taxon>
        <taxon>Insecta</taxon>
        <taxon>Pterygota</taxon>
        <taxon>Neoptera</taxon>
        <taxon>Endopterygota</taxon>
        <taxon>Coleoptera</taxon>
        <taxon>Polyphaga</taxon>
        <taxon>Cucujiformia</taxon>
        <taxon>Chrysomeloidea</taxon>
        <taxon>Chrysomelidae</taxon>
        <taxon>Galerucinae</taxon>
        <taxon>Diabroticina</taxon>
        <taxon>Diabroticites</taxon>
        <taxon>Diabrotica</taxon>
    </lineage>
</organism>
<dbReference type="CDD" id="cd04301">
    <property type="entry name" value="NAT_SF"/>
    <property type="match status" value="1"/>
</dbReference>
<dbReference type="InterPro" id="IPR050603">
    <property type="entry name" value="MYST_HAT"/>
</dbReference>
<dbReference type="SUPFAM" id="SSF54160">
    <property type="entry name" value="Chromo domain-like"/>
    <property type="match status" value="1"/>
</dbReference>
<keyword evidence="4" id="KW-0597">Phosphoprotein</keyword>
<evidence type="ECO:0000256" key="6">
    <source>
        <dbReference type="ARBA" id="ARBA00022723"/>
    </source>
</evidence>
<gene>
    <name evidence="25" type="primary">LOC114327965</name>
</gene>
<evidence type="ECO:0000256" key="1">
    <source>
        <dbReference type="ARBA" id="ARBA00004123"/>
    </source>
</evidence>
<feature type="active site" description="Proton donor/acceptor" evidence="19">
    <location>
        <position position="344"/>
    </location>
</feature>